<dbReference type="Gene3D" id="1.10.443.10">
    <property type="entry name" value="Intergrase catalytic core"/>
    <property type="match status" value="1"/>
</dbReference>
<evidence type="ECO:0000313" key="5">
    <source>
        <dbReference type="Proteomes" id="UP001207654"/>
    </source>
</evidence>
<dbReference type="InterPro" id="IPR002104">
    <property type="entry name" value="Integrase_catalytic"/>
</dbReference>
<evidence type="ECO:0000256" key="2">
    <source>
        <dbReference type="SAM" id="MobiDB-lite"/>
    </source>
</evidence>
<sequence length="120" mass="12877">MKKAQTRAGLPVTGALHILRHTFCSRLAMRGAPAKAIQELAGHERLTTTQQYMHLSPAAKDAAISLPDTAGAQQAGDMLETGSATQGKTGRREKAKGPEPCDSGPFYWRGVRDLNPWPPA</sequence>
<name>A0ABT4AFP6_9BACT</name>
<dbReference type="InterPro" id="IPR013762">
    <property type="entry name" value="Integrase-like_cat_sf"/>
</dbReference>
<dbReference type="PROSITE" id="PS51898">
    <property type="entry name" value="TYR_RECOMBINASE"/>
    <property type="match status" value="1"/>
</dbReference>
<gene>
    <name evidence="4" type="ORF">OV287_39005</name>
</gene>
<dbReference type="EMBL" id="JAPNKA010000001">
    <property type="protein sequence ID" value="MCY1080455.1"/>
    <property type="molecule type" value="Genomic_DNA"/>
</dbReference>
<feature type="region of interest" description="Disordered" evidence="2">
    <location>
        <begin position="73"/>
        <end position="120"/>
    </location>
</feature>
<dbReference type="Proteomes" id="UP001207654">
    <property type="component" value="Unassembled WGS sequence"/>
</dbReference>
<evidence type="ECO:0000259" key="3">
    <source>
        <dbReference type="PROSITE" id="PS51898"/>
    </source>
</evidence>
<protein>
    <submittedName>
        <fullName evidence="4">Tyrosine-type recombinase/integrase</fullName>
    </submittedName>
</protein>
<evidence type="ECO:0000313" key="4">
    <source>
        <dbReference type="EMBL" id="MCY1080455.1"/>
    </source>
</evidence>
<dbReference type="SUPFAM" id="SSF56349">
    <property type="entry name" value="DNA breaking-rejoining enzymes"/>
    <property type="match status" value="1"/>
</dbReference>
<dbReference type="RefSeq" id="WP_267542496.1">
    <property type="nucleotide sequence ID" value="NZ_JAPNKA010000001.1"/>
</dbReference>
<keyword evidence="1" id="KW-0233">DNA recombination</keyword>
<comment type="caution">
    <text evidence="4">The sequence shown here is derived from an EMBL/GenBank/DDBJ whole genome shotgun (WGS) entry which is preliminary data.</text>
</comment>
<dbReference type="Pfam" id="PF00589">
    <property type="entry name" value="Phage_integrase"/>
    <property type="match status" value="1"/>
</dbReference>
<organism evidence="4 5">
    <name type="scientific">Archangium lansingense</name>
    <dbReference type="NCBI Taxonomy" id="2995310"/>
    <lineage>
        <taxon>Bacteria</taxon>
        <taxon>Pseudomonadati</taxon>
        <taxon>Myxococcota</taxon>
        <taxon>Myxococcia</taxon>
        <taxon>Myxococcales</taxon>
        <taxon>Cystobacterineae</taxon>
        <taxon>Archangiaceae</taxon>
        <taxon>Archangium</taxon>
    </lineage>
</organism>
<proteinExistence type="predicted"/>
<feature type="domain" description="Tyr recombinase" evidence="3">
    <location>
        <begin position="1"/>
        <end position="65"/>
    </location>
</feature>
<reference evidence="4 5" key="1">
    <citation type="submission" date="2022-11" db="EMBL/GenBank/DDBJ databases">
        <title>Minimal conservation of predation-associated metabolite biosynthetic gene clusters underscores biosynthetic potential of Myxococcota including descriptions for ten novel species: Archangium lansinium sp. nov., Myxococcus landrumus sp. nov., Nannocystis bai.</title>
        <authorList>
            <person name="Ahearne A."/>
            <person name="Stevens C."/>
            <person name="Phillips K."/>
        </authorList>
    </citation>
    <scope>NUCLEOTIDE SEQUENCE [LARGE SCALE GENOMIC DNA]</scope>
    <source>
        <strain evidence="4 5">MIWBW</strain>
    </source>
</reference>
<accession>A0ABT4AFP6</accession>
<keyword evidence="5" id="KW-1185">Reference proteome</keyword>
<feature type="compositionally biased region" description="Basic and acidic residues" evidence="2">
    <location>
        <begin position="90"/>
        <end position="99"/>
    </location>
</feature>
<dbReference type="InterPro" id="IPR011010">
    <property type="entry name" value="DNA_brk_join_enz"/>
</dbReference>
<evidence type="ECO:0000256" key="1">
    <source>
        <dbReference type="ARBA" id="ARBA00023172"/>
    </source>
</evidence>